<gene>
    <name evidence="2" type="ORF">B4N89_46940</name>
</gene>
<dbReference type="Proteomes" id="UP000190037">
    <property type="component" value="Unassembled WGS sequence"/>
</dbReference>
<name>A0A1T3NIY4_9ACTN</name>
<organism evidence="2 3">
    <name type="scientific">Embleya scabrispora</name>
    <dbReference type="NCBI Taxonomy" id="159449"/>
    <lineage>
        <taxon>Bacteria</taxon>
        <taxon>Bacillati</taxon>
        <taxon>Actinomycetota</taxon>
        <taxon>Actinomycetes</taxon>
        <taxon>Kitasatosporales</taxon>
        <taxon>Streptomycetaceae</taxon>
        <taxon>Embleya</taxon>
    </lineage>
</organism>
<dbReference type="AlphaFoldDB" id="A0A1T3NIY4"/>
<keyword evidence="3" id="KW-1185">Reference proteome</keyword>
<dbReference type="InterPro" id="IPR045998">
    <property type="entry name" value="DUF5954"/>
</dbReference>
<accession>A0A1T3NIY4</accession>
<evidence type="ECO:0000313" key="2">
    <source>
        <dbReference type="EMBL" id="OPC76551.1"/>
    </source>
</evidence>
<reference evidence="2 3" key="1">
    <citation type="submission" date="2017-03" db="EMBL/GenBank/DDBJ databases">
        <title>Draft genome sequence of Streptomyces scabrisporus NF3, endophyte isolated from Amphipterygium adstringens.</title>
        <authorList>
            <person name="Vazquez M."/>
            <person name="Ceapa C.D."/>
            <person name="Rodriguez Luna D."/>
            <person name="Sanchez Esquivel S."/>
        </authorList>
    </citation>
    <scope>NUCLEOTIDE SEQUENCE [LARGE SCALE GENOMIC DNA]</scope>
    <source>
        <strain evidence="2 3">NF3</strain>
    </source>
</reference>
<comment type="caution">
    <text evidence="2">The sequence shown here is derived from an EMBL/GenBank/DDBJ whole genome shotgun (WGS) entry which is preliminary data.</text>
</comment>
<dbReference type="OrthoDB" id="3450280at2"/>
<dbReference type="Pfam" id="PF19379">
    <property type="entry name" value="DUF5954"/>
    <property type="match status" value="1"/>
</dbReference>
<feature type="region of interest" description="Disordered" evidence="1">
    <location>
        <begin position="46"/>
        <end position="66"/>
    </location>
</feature>
<evidence type="ECO:0000313" key="3">
    <source>
        <dbReference type="Proteomes" id="UP000190037"/>
    </source>
</evidence>
<proteinExistence type="predicted"/>
<evidence type="ECO:0000256" key="1">
    <source>
        <dbReference type="SAM" id="MobiDB-lite"/>
    </source>
</evidence>
<sequence>MLHDLDENARAAYARVAVEFRAAARTNELRAQDRHLLVVRISRMLRVGPDGPEPPRPSDVWHATDEYPPAGMVASRYEDRKRR</sequence>
<dbReference type="EMBL" id="MWQN01000006">
    <property type="protein sequence ID" value="OPC76551.1"/>
    <property type="molecule type" value="Genomic_DNA"/>
</dbReference>
<protein>
    <submittedName>
        <fullName evidence="2">Uncharacterized protein</fullName>
    </submittedName>
</protein>